<accession>A5TSY3</accession>
<protein>
    <submittedName>
        <fullName evidence="1">Uncharacterized protein</fullName>
    </submittedName>
</protein>
<reference evidence="1" key="2">
    <citation type="submission" date="2007-05" db="EMBL/GenBank/DDBJ databases">
        <title>Genome sequence of Fusobacterium nucleatum subspecies polymorphum - a genetically tractable Fusobacterium.</title>
        <authorList>
            <person name="Karpathy S.E."/>
            <person name="Xiang Q."/>
            <person name="Gioia J."/>
            <person name="Jiang H."/>
            <person name="Liu Y."/>
            <person name="Petrosino J.F."/>
            <person name="Yerrapragada S."/>
            <person name="Fox G.E."/>
            <person name="Kinder Haake S."/>
            <person name="Weinstock G.M."/>
            <person name="Highlander S.K."/>
        </authorList>
    </citation>
    <scope>NUCLEOTIDE SEQUENCE [LARGE SCALE GENOMIC DNA]</scope>
    <source>
        <strain evidence="1">ATCC 10953</strain>
    </source>
</reference>
<gene>
    <name evidence="1" type="ORF">FNP_0191</name>
</gene>
<dbReference type="AlphaFoldDB" id="A5TSY3"/>
<proteinExistence type="predicted"/>
<dbReference type="HOGENOM" id="CLU_3403710_0_0_0"/>
<dbReference type="EMBL" id="CM000440">
    <property type="protein sequence ID" value="EDK88008.1"/>
    <property type="molecule type" value="Genomic_DNA"/>
</dbReference>
<evidence type="ECO:0000313" key="1">
    <source>
        <dbReference type="EMBL" id="EDK88008.1"/>
    </source>
</evidence>
<organism evidence="1">
    <name type="scientific">Fusobacterium polymorphum ATCC 10953</name>
    <dbReference type="NCBI Taxonomy" id="393480"/>
    <lineage>
        <taxon>Bacteria</taxon>
        <taxon>Fusobacteriati</taxon>
        <taxon>Fusobacteriota</taxon>
        <taxon>Fusobacteriia</taxon>
        <taxon>Fusobacteriales</taxon>
        <taxon>Fusobacteriaceae</taxon>
        <taxon>Fusobacterium</taxon>
    </lineage>
</organism>
<sequence length="30" mass="3476">MVAHITSPTKKFNIKFLLSFFITHPKKSIT</sequence>
<name>A5TSY3_FUSNP</name>
<reference evidence="1" key="1">
    <citation type="submission" date="2006-07" db="EMBL/GenBank/DDBJ databases">
        <authorList>
            <person name="Qin X."/>
            <person name="Weinstock G.M."/>
        </authorList>
    </citation>
    <scope>NUCLEOTIDE SEQUENCE [LARGE SCALE GENOMIC DNA]</scope>
    <source>
        <strain evidence="1">ATCC 10953</strain>
    </source>
</reference>
<dbReference type="Proteomes" id="UP000001921">
    <property type="component" value="Chromosome"/>
</dbReference>